<gene>
    <name evidence="9" type="ORF">PENDEC_c001G01594</name>
</gene>
<dbReference type="EMBL" id="MDYL01000001">
    <property type="protein sequence ID" value="OQD78634.1"/>
    <property type="molecule type" value="Genomic_DNA"/>
</dbReference>
<accession>A0A1V6PNU8</accession>
<comment type="subcellular location">
    <subcellularLocation>
        <location evidence="1">Nucleus</location>
    </subcellularLocation>
</comment>
<sequence length="493" mass="56630">MSLPDASPSTVVFVARASDTSPTAELARKRLKESLQFTRQKYEESFGPLTSGPYFYTFCGSSNRPLGRSSITFRFFEARLYQLPKDEKLIVVINGWDGLTTDRNSFVLLFGQHTHRVLLRVFAEEPRQFFAVDVKQVCDVFESKTPFDMEDSSNDHEFTDSIALFPRKFHQIGVIKRELGNIQLELRAETSLRNTPKEPKYKFSLWVDLLAETENQNTMMEDIDDAPGPNDDDSGVAPAVDLHAETENQNTMKKMKECPRCHKAYATQTLFTQHMRLWHPSNPEDLECGYCGQLFLTTQSCAMHAQRYCKKRPSAVTYVTDEQELVSGSTGDNLKCGYCGQVFTVPQNRSRHEKKYCKKRPAVLADITDKQEAIDNVTGSGNDDSDRVILPYQAISDDDYAIVKEFPPLNIADPFGKIIYQGEQFCRWPMCRKCFQRFSPEKLPDHYIKQHQFFEFPWWRVEDDNQSERGLQWLARVAQLGKENAGPQPMLTH</sequence>
<keyword evidence="6" id="KW-0539">Nucleus</keyword>
<keyword evidence="2" id="KW-0479">Metal-binding</keyword>
<dbReference type="PANTHER" id="PTHR24406">
    <property type="entry name" value="TRANSCRIPTIONAL REPRESSOR CTCFL-RELATED"/>
    <property type="match status" value="1"/>
</dbReference>
<comment type="caution">
    <text evidence="9">The sequence shown here is derived from an EMBL/GenBank/DDBJ whole genome shotgun (WGS) entry which is preliminary data.</text>
</comment>
<proteinExistence type="predicted"/>
<keyword evidence="10" id="KW-1185">Reference proteome</keyword>
<dbReference type="InterPro" id="IPR013087">
    <property type="entry name" value="Znf_C2H2_type"/>
</dbReference>
<evidence type="ECO:0000259" key="8">
    <source>
        <dbReference type="PROSITE" id="PS50157"/>
    </source>
</evidence>
<dbReference type="Proteomes" id="UP000191522">
    <property type="component" value="Unassembled WGS sequence"/>
</dbReference>
<protein>
    <recommendedName>
        <fullName evidence="8">C2H2-type domain-containing protein</fullName>
    </recommendedName>
</protein>
<reference evidence="10" key="1">
    <citation type="journal article" date="2017" name="Nat. Microbiol.">
        <title>Global analysis of biosynthetic gene clusters reveals vast potential of secondary metabolite production in Penicillium species.</title>
        <authorList>
            <person name="Nielsen J.C."/>
            <person name="Grijseels S."/>
            <person name="Prigent S."/>
            <person name="Ji B."/>
            <person name="Dainat J."/>
            <person name="Nielsen K.F."/>
            <person name="Frisvad J.C."/>
            <person name="Workman M."/>
            <person name="Nielsen J."/>
        </authorList>
    </citation>
    <scope>NUCLEOTIDE SEQUENCE [LARGE SCALE GENOMIC DNA]</scope>
    <source>
        <strain evidence="10">IBT 11843</strain>
    </source>
</reference>
<dbReference type="Gene3D" id="3.30.160.60">
    <property type="entry name" value="Classic Zinc Finger"/>
    <property type="match status" value="1"/>
</dbReference>
<evidence type="ECO:0000256" key="6">
    <source>
        <dbReference type="ARBA" id="ARBA00023242"/>
    </source>
</evidence>
<dbReference type="SUPFAM" id="SSF57667">
    <property type="entry name" value="beta-beta-alpha zinc fingers"/>
    <property type="match status" value="1"/>
</dbReference>
<feature type="domain" description="C2H2-type" evidence="8">
    <location>
        <begin position="334"/>
        <end position="361"/>
    </location>
</feature>
<evidence type="ECO:0000256" key="3">
    <source>
        <dbReference type="ARBA" id="ARBA00022737"/>
    </source>
</evidence>
<evidence type="ECO:0000313" key="9">
    <source>
        <dbReference type="EMBL" id="OQD78634.1"/>
    </source>
</evidence>
<evidence type="ECO:0000313" key="10">
    <source>
        <dbReference type="Proteomes" id="UP000191522"/>
    </source>
</evidence>
<name>A0A1V6PNU8_PENDC</name>
<dbReference type="InterPro" id="IPR050888">
    <property type="entry name" value="ZnF_C2H2-type_TF"/>
</dbReference>
<dbReference type="PROSITE" id="PS50157">
    <property type="entry name" value="ZINC_FINGER_C2H2_2"/>
    <property type="match status" value="2"/>
</dbReference>
<dbReference type="InterPro" id="IPR036236">
    <property type="entry name" value="Znf_C2H2_sf"/>
</dbReference>
<keyword evidence="3" id="KW-0677">Repeat</keyword>
<evidence type="ECO:0000256" key="5">
    <source>
        <dbReference type="ARBA" id="ARBA00022833"/>
    </source>
</evidence>
<dbReference type="STRING" id="69771.A0A1V6PNU8"/>
<dbReference type="GO" id="GO:0008270">
    <property type="term" value="F:zinc ion binding"/>
    <property type="evidence" value="ECO:0007669"/>
    <property type="project" value="UniProtKB-KW"/>
</dbReference>
<evidence type="ECO:0000256" key="1">
    <source>
        <dbReference type="ARBA" id="ARBA00004123"/>
    </source>
</evidence>
<feature type="domain" description="C2H2-type" evidence="8">
    <location>
        <begin position="256"/>
        <end position="284"/>
    </location>
</feature>
<evidence type="ECO:0000256" key="4">
    <source>
        <dbReference type="ARBA" id="ARBA00022771"/>
    </source>
</evidence>
<dbReference type="AlphaFoldDB" id="A0A1V6PNU8"/>
<keyword evidence="4 7" id="KW-0863">Zinc-finger</keyword>
<evidence type="ECO:0000256" key="7">
    <source>
        <dbReference type="PROSITE-ProRule" id="PRU00042"/>
    </source>
</evidence>
<dbReference type="GO" id="GO:0005634">
    <property type="term" value="C:nucleus"/>
    <property type="evidence" value="ECO:0007669"/>
    <property type="project" value="UniProtKB-SubCell"/>
</dbReference>
<evidence type="ECO:0000256" key="2">
    <source>
        <dbReference type="ARBA" id="ARBA00022723"/>
    </source>
</evidence>
<dbReference type="PROSITE" id="PS00028">
    <property type="entry name" value="ZINC_FINGER_C2H2_1"/>
    <property type="match status" value="1"/>
</dbReference>
<organism evidence="9 10">
    <name type="scientific">Penicillium decumbens</name>
    <dbReference type="NCBI Taxonomy" id="69771"/>
    <lineage>
        <taxon>Eukaryota</taxon>
        <taxon>Fungi</taxon>
        <taxon>Dikarya</taxon>
        <taxon>Ascomycota</taxon>
        <taxon>Pezizomycotina</taxon>
        <taxon>Eurotiomycetes</taxon>
        <taxon>Eurotiomycetidae</taxon>
        <taxon>Eurotiales</taxon>
        <taxon>Aspergillaceae</taxon>
        <taxon>Penicillium</taxon>
    </lineage>
</organism>
<dbReference type="OrthoDB" id="4358598at2759"/>
<keyword evidence="5" id="KW-0862">Zinc</keyword>